<accession>A0AAN7M771</accession>
<evidence type="ECO:0000256" key="8">
    <source>
        <dbReference type="SAM" id="Phobius"/>
    </source>
</evidence>
<evidence type="ECO:0000256" key="2">
    <source>
        <dbReference type="ARBA" id="ARBA00007015"/>
    </source>
</evidence>
<dbReference type="EMBL" id="JAXQNO010000008">
    <property type="protein sequence ID" value="KAK4792863.1"/>
    <property type="molecule type" value="Genomic_DNA"/>
</dbReference>
<evidence type="ECO:0000256" key="3">
    <source>
        <dbReference type="ARBA" id="ARBA00022448"/>
    </source>
</evidence>
<dbReference type="PANTHER" id="PTHR31585">
    <property type="entry name" value="FOLATE-BIOPTERIN TRANSPORTER 1, CHLOROPLASTIC"/>
    <property type="match status" value="1"/>
</dbReference>
<feature type="transmembrane region" description="Helical" evidence="8">
    <location>
        <begin position="69"/>
        <end position="88"/>
    </location>
</feature>
<dbReference type="CDD" id="cd17484">
    <property type="entry name" value="MFS_FBT"/>
    <property type="match status" value="1"/>
</dbReference>
<protein>
    <recommendedName>
        <fullName evidence="11">Folate-biopterin transporter 6</fullName>
    </recommendedName>
</protein>
<feature type="transmembrane region" description="Helical" evidence="8">
    <location>
        <begin position="205"/>
        <end position="226"/>
    </location>
</feature>
<dbReference type="GO" id="GO:0016020">
    <property type="term" value="C:membrane"/>
    <property type="evidence" value="ECO:0007669"/>
    <property type="project" value="UniProtKB-SubCell"/>
</dbReference>
<evidence type="ECO:0008006" key="11">
    <source>
        <dbReference type="Google" id="ProtNLM"/>
    </source>
</evidence>
<evidence type="ECO:0000256" key="6">
    <source>
        <dbReference type="ARBA" id="ARBA00023136"/>
    </source>
</evidence>
<evidence type="ECO:0000256" key="7">
    <source>
        <dbReference type="SAM" id="MobiDB-lite"/>
    </source>
</evidence>
<dbReference type="NCBIfam" id="TIGR00788">
    <property type="entry name" value="fbt"/>
    <property type="match status" value="1"/>
</dbReference>
<proteinExistence type="inferred from homology"/>
<feature type="transmembrane region" description="Helical" evidence="8">
    <location>
        <begin position="139"/>
        <end position="157"/>
    </location>
</feature>
<keyword evidence="10" id="KW-1185">Reference proteome</keyword>
<evidence type="ECO:0000256" key="4">
    <source>
        <dbReference type="ARBA" id="ARBA00022692"/>
    </source>
</evidence>
<evidence type="ECO:0000256" key="5">
    <source>
        <dbReference type="ARBA" id="ARBA00022989"/>
    </source>
</evidence>
<keyword evidence="3" id="KW-0813">Transport</keyword>
<dbReference type="Pfam" id="PF03092">
    <property type="entry name" value="BT1"/>
    <property type="match status" value="1"/>
</dbReference>
<comment type="caution">
    <text evidence="9">The sequence shown here is derived from an EMBL/GenBank/DDBJ whole genome shotgun (WGS) entry which is preliminary data.</text>
</comment>
<reference evidence="9 10" key="1">
    <citation type="journal article" date="2023" name="Hortic Res">
        <title>Pangenome of water caltrop reveals structural variations and asymmetric subgenome divergence after allopolyploidization.</title>
        <authorList>
            <person name="Zhang X."/>
            <person name="Chen Y."/>
            <person name="Wang L."/>
            <person name="Yuan Y."/>
            <person name="Fang M."/>
            <person name="Shi L."/>
            <person name="Lu R."/>
            <person name="Comes H.P."/>
            <person name="Ma Y."/>
            <person name="Chen Y."/>
            <person name="Huang G."/>
            <person name="Zhou Y."/>
            <person name="Zheng Z."/>
            <person name="Qiu Y."/>
        </authorList>
    </citation>
    <scope>NUCLEOTIDE SEQUENCE [LARGE SCALE GENOMIC DNA]</scope>
    <source>
        <strain evidence="9">F231</strain>
    </source>
</reference>
<dbReference type="SUPFAM" id="SSF103473">
    <property type="entry name" value="MFS general substrate transporter"/>
    <property type="match status" value="1"/>
</dbReference>
<sequence length="529" mass="58049">MESLETEKLVDDEDPPSKHADYAGRVPSQLISDKQPTKGNNGARSSPFSILLEPFQWLQMLCSQLNPSFVLGVFLVYGLNQGFAGSYFKVVSDYYWKDVQRVQPSSVQLFIGLYYIPWVMKPLWGLLTDVFPVRGYRRRPYFVVAGALGAASSLAVAGSKLPVMAALACLIGLTAALAIADVTIDACIAKNSIEIRTLAPDMQSLCGFCSSAGALLGYSTSGFFVHHAGAQGALGLLAIPAAMLIVLGFMIYEIRVTHTLHSEKRMIFEKVGAAIRGMRETIRRPQVWKPSLYMYFSLALSFSTHEGQFYWYTDPRAGPAFSQEFVGTIYAIGAMASIVGVLIYQKTLKNIPFRKLLFSAQLLYGISGMLDLVFIRRWNLSFGIPDAFFVIAEECISRVISRIRWTPMIVLSAKLCPLGIEGTFFALLMSIDSLGQLSSKWGGGLVLGFMGVTRTDFHNLWLVILVRNALRFATLGLIFLVPDADQSDVLIPSDLLSKSYGLGLGSGGGEEEEGLQLSRIKGNEGDIQD</sequence>
<feature type="transmembrane region" description="Helical" evidence="8">
    <location>
        <begin position="356"/>
        <end position="375"/>
    </location>
</feature>
<feature type="transmembrane region" description="Helical" evidence="8">
    <location>
        <begin position="108"/>
        <end position="127"/>
    </location>
</feature>
<keyword evidence="4 8" id="KW-0812">Transmembrane</keyword>
<comment type="similarity">
    <text evidence="2">Belongs to the major facilitator superfamily. Folate-biopterin transporter (TC 2.A.71) family.</text>
</comment>
<feature type="compositionally biased region" description="Basic and acidic residues" evidence="7">
    <location>
        <begin position="1"/>
        <end position="22"/>
    </location>
</feature>
<keyword evidence="6 8" id="KW-0472">Membrane</keyword>
<feature type="transmembrane region" description="Helical" evidence="8">
    <location>
        <begin position="325"/>
        <end position="344"/>
    </location>
</feature>
<dbReference type="InterPro" id="IPR036259">
    <property type="entry name" value="MFS_trans_sf"/>
</dbReference>
<gene>
    <name evidence="9" type="ORF">SAY86_023298</name>
</gene>
<evidence type="ECO:0000313" key="9">
    <source>
        <dbReference type="EMBL" id="KAK4792863.1"/>
    </source>
</evidence>
<organism evidence="9 10">
    <name type="scientific">Trapa natans</name>
    <name type="common">Water chestnut</name>
    <dbReference type="NCBI Taxonomy" id="22666"/>
    <lineage>
        <taxon>Eukaryota</taxon>
        <taxon>Viridiplantae</taxon>
        <taxon>Streptophyta</taxon>
        <taxon>Embryophyta</taxon>
        <taxon>Tracheophyta</taxon>
        <taxon>Spermatophyta</taxon>
        <taxon>Magnoliopsida</taxon>
        <taxon>eudicotyledons</taxon>
        <taxon>Gunneridae</taxon>
        <taxon>Pentapetalae</taxon>
        <taxon>rosids</taxon>
        <taxon>malvids</taxon>
        <taxon>Myrtales</taxon>
        <taxon>Lythraceae</taxon>
        <taxon>Trapa</taxon>
    </lineage>
</organism>
<name>A0AAN7M771_TRANT</name>
<dbReference type="Gene3D" id="1.20.1250.20">
    <property type="entry name" value="MFS general substrate transporter like domains"/>
    <property type="match status" value="1"/>
</dbReference>
<feature type="transmembrane region" description="Helical" evidence="8">
    <location>
        <begin position="232"/>
        <end position="252"/>
    </location>
</feature>
<feature type="compositionally biased region" description="Polar residues" evidence="7">
    <location>
        <begin position="29"/>
        <end position="42"/>
    </location>
</feature>
<feature type="transmembrane region" description="Helical" evidence="8">
    <location>
        <begin position="292"/>
        <end position="313"/>
    </location>
</feature>
<dbReference type="InterPro" id="IPR039309">
    <property type="entry name" value="BT1"/>
</dbReference>
<comment type="subcellular location">
    <subcellularLocation>
        <location evidence="1">Membrane</location>
        <topology evidence="1">Multi-pass membrane protein</topology>
    </subcellularLocation>
</comment>
<dbReference type="Proteomes" id="UP001346149">
    <property type="component" value="Unassembled WGS sequence"/>
</dbReference>
<dbReference type="AlphaFoldDB" id="A0AAN7M771"/>
<keyword evidence="5 8" id="KW-1133">Transmembrane helix</keyword>
<evidence type="ECO:0000313" key="10">
    <source>
        <dbReference type="Proteomes" id="UP001346149"/>
    </source>
</evidence>
<dbReference type="PANTHER" id="PTHR31585:SF44">
    <property type="entry name" value="FOLATE-BIOPTERIN TRANSPORTER 6-RELATED"/>
    <property type="match status" value="1"/>
</dbReference>
<dbReference type="InterPro" id="IPR004324">
    <property type="entry name" value="FBT"/>
</dbReference>
<feature type="region of interest" description="Disordered" evidence="7">
    <location>
        <begin position="506"/>
        <end position="529"/>
    </location>
</feature>
<feature type="region of interest" description="Disordered" evidence="7">
    <location>
        <begin position="1"/>
        <end position="42"/>
    </location>
</feature>
<feature type="transmembrane region" description="Helical" evidence="8">
    <location>
        <begin position="163"/>
        <end position="184"/>
    </location>
</feature>
<evidence type="ECO:0000256" key="1">
    <source>
        <dbReference type="ARBA" id="ARBA00004141"/>
    </source>
</evidence>